<dbReference type="KEGG" id="chk:D4L85_27795"/>
<dbReference type="PANTHER" id="PTHR34599">
    <property type="entry name" value="PEROXIDASE-RELATED"/>
    <property type="match status" value="1"/>
</dbReference>
<accession>A0A385STF6</accession>
<dbReference type="OrthoDB" id="7793240at2"/>
<feature type="chain" id="PRO_5017452689" evidence="1">
    <location>
        <begin position="21"/>
        <end position="440"/>
    </location>
</feature>
<organism evidence="2 3">
    <name type="scientific">Chryseolinea soli</name>
    <dbReference type="NCBI Taxonomy" id="2321403"/>
    <lineage>
        <taxon>Bacteria</taxon>
        <taxon>Pseudomonadati</taxon>
        <taxon>Bacteroidota</taxon>
        <taxon>Cytophagia</taxon>
        <taxon>Cytophagales</taxon>
        <taxon>Fulvivirgaceae</taxon>
        <taxon>Chryseolinea</taxon>
    </lineage>
</organism>
<dbReference type="AlphaFoldDB" id="A0A385STF6"/>
<dbReference type="InterPro" id="IPR036938">
    <property type="entry name" value="PAP2/HPO_sf"/>
</dbReference>
<reference evidence="3" key="1">
    <citation type="submission" date="2018-09" db="EMBL/GenBank/DDBJ databases">
        <title>Chryseolinea sp. KIS68-18 isolated from soil.</title>
        <authorList>
            <person name="Weon H.-Y."/>
            <person name="Kwon S.-W."/>
            <person name="Lee S.A."/>
        </authorList>
    </citation>
    <scope>NUCLEOTIDE SEQUENCE [LARGE SCALE GENOMIC DNA]</scope>
    <source>
        <strain evidence="3">KIS68-18</strain>
    </source>
</reference>
<dbReference type="PROSITE" id="PS51257">
    <property type="entry name" value="PROKAR_LIPOPROTEIN"/>
    <property type="match status" value="1"/>
</dbReference>
<evidence type="ECO:0000313" key="2">
    <source>
        <dbReference type="EMBL" id="AYB34152.1"/>
    </source>
</evidence>
<feature type="signal peptide" evidence="1">
    <location>
        <begin position="1"/>
        <end position="20"/>
    </location>
</feature>
<sequence>MKKYLSLSLMVCLLAFSACWEHGKQPVAKKYPSTVATTWINLQQKLTKTTAGYSPGVTGRAFAYTGLSLYESIVPGMPGYRSMVPLMGGPTISVPANCQSFYWPASANAAMASMIRNLFESTSAANKVSIDSLEAAFNTEFHGEVHGSVLQNSADFGRSVAEAIFEWSKSDGSHEAYKPQPNTYVPPVGPGLWIPTPPAFAPAASPYVGNDRSFTPGIAAQTQPTTFPLPPYSEVPGSNFRDMVVFSYNLSQSLTPADIITAKFWADIPGNYNGTAHFTNIATQLIIVKKLKLDEAALVYAKHGIALRDAIISTFKTKYRYNVIRPISYIRNVMGFTNWNTVVPTPPHPEFSSAHAVIGKASSVVLESFFGKKCAFVDRTHEALYGARSYNTLAEYAEEGAWSRVLAGIHYNKTAANSLIQGQAVGDMVNSLPFKVGHDR</sequence>
<gene>
    <name evidence="2" type="ORF">D4L85_27795</name>
</gene>
<dbReference type="EMBL" id="CP032382">
    <property type="protein sequence ID" value="AYB34152.1"/>
    <property type="molecule type" value="Genomic_DNA"/>
</dbReference>
<evidence type="ECO:0000313" key="3">
    <source>
        <dbReference type="Proteomes" id="UP000266183"/>
    </source>
</evidence>
<dbReference type="Gene3D" id="1.10.606.20">
    <property type="match status" value="1"/>
</dbReference>
<proteinExistence type="predicted"/>
<dbReference type="InterPro" id="IPR052559">
    <property type="entry name" value="V-haloperoxidase"/>
</dbReference>
<keyword evidence="3" id="KW-1185">Reference proteome</keyword>
<dbReference type="RefSeq" id="WP_119757373.1">
    <property type="nucleotide sequence ID" value="NZ_CP032382.1"/>
</dbReference>
<keyword evidence="1" id="KW-0732">Signal</keyword>
<name>A0A385STF6_9BACT</name>
<evidence type="ECO:0000256" key="1">
    <source>
        <dbReference type="SAM" id="SignalP"/>
    </source>
</evidence>
<dbReference type="SUPFAM" id="SSF48317">
    <property type="entry name" value="Acid phosphatase/Vanadium-dependent haloperoxidase"/>
    <property type="match status" value="1"/>
</dbReference>
<dbReference type="Proteomes" id="UP000266183">
    <property type="component" value="Chromosome"/>
</dbReference>
<dbReference type="CDD" id="cd03398">
    <property type="entry name" value="PAP2_haloperoxidase"/>
    <property type="match status" value="1"/>
</dbReference>
<dbReference type="PANTHER" id="PTHR34599:SF1">
    <property type="entry name" value="PHOSPHATIDIC ACID PHOSPHATASE TYPE 2_HALOPEROXIDASE DOMAIN-CONTAINING PROTEIN"/>
    <property type="match status" value="1"/>
</dbReference>
<protein>
    <submittedName>
        <fullName evidence="2">Phosphatase PAP2 family protein</fullName>
    </submittedName>
</protein>